<sequence>MKFTFVYAGWEGSANDCRVLSAALEDPQQNFPRPPPGKYYVVDSGYAALPGFLTPFKGKRYHLNDYRGRGRQARTTREMFNHKHSSLRNVIERAFGALKKRFFILQHIPSFPIPKQALIVIACCALHNYIRDQDRIDRNFSVYGDPDYAYISTEEEVVDGVSDVQASEMNVLRKSIANKMAMDCNMPQIP</sequence>
<dbReference type="GO" id="GO:0004518">
    <property type="term" value="F:nuclease activity"/>
    <property type="evidence" value="ECO:0007669"/>
    <property type="project" value="UniProtKB-KW"/>
</dbReference>
<dbReference type="PANTHER" id="PTHR22930">
    <property type="match status" value="1"/>
</dbReference>
<evidence type="ECO:0000256" key="6">
    <source>
        <dbReference type="ARBA" id="ARBA00022801"/>
    </source>
</evidence>
<accession>A0A8B8PSJ3</accession>
<evidence type="ECO:0000313" key="10">
    <source>
        <dbReference type="RefSeq" id="XP_030537295.1"/>
    </source>
</evidence>
<dbReference type="InterPro" id="IPR027806">
    <property type="entry name" value="HARBI1_dom"/>
</dbReference>
<evidence type="ECO:0000256" key="1">
    <source>
        <dbReference type="ARBA" id="ARBA00001968"/>
    </source>
</evidence>
<proteinExistence type="inferred from homology"/>
<dbReference type="RefSeq" id="XP_048138478.1">
    <property type="nucleotide sequence ID" value="XM_048282521.1"/>
</dbReference>
<keyword evidence="6" id="KW-0378">Hydrolase</keyword>
<dbReference type="GO" id="GO:0016787">
    <property type="term" value="F:hydrolase activity"/>
    <property type="evidence" value="ECO:0007669"/>
    <property type="project" value="UniProtKB-KW"/>
</dbReference>
<dbReference type="AlphaFoldDB" id="A0A8B8PSJ3"/>
<dbReference type="GO" id="GO:0046872">
    <property type="term" value="F:metal ion binding"/>
    <property type="evidence" value="ECO:0007669"/>
    <property type="project" value="UniProtKB-KW"/>
</dbReference>
<dbReference type="RefSeq" id="XP_030537295.1">
    <property type="nucleotide sequence ID" value="XM_030681435.1"/>
</dbReference>
<dbReference type="Pfam" id="PF13359">
    <property type="entry name" value="DDE_Tnp_4"/>
    <property type="match status" value="1"/>
</dbReference>
<dbReference type="PANTHER" id="PTHR22930:SF259">
    <property type="entry name" value="OS08G0106900 PROTEIN"/>
    <property type="match status" value="1"/>
</dbReference>
<evidence type="ECO:0000256" key="5">
    <source>
        <dbReference type="ARBA" id="ARBA00022723"/>
    </source>
</evidence>
<keyword evidence="7" id="KW-0539">Nucleus</keyword>
<feature type="domain" description="DDE Tnp4" evidence="8">
    <location>
        <begin position="2"/>
        <end position="128"/>
    </location>
</feature>
<evidence type="ECO:0000256" key="3">
    <source>
        <dbReference type="ARBA" id="ARBA00006958"/>
    </source>
</evidence>
<keyword evidence="9" id="KW-1185">Reference proteome</keyword>
<evidence type="ECO:0000256" key="7">
    <source>
        <dbReference type="ARBA" id="ARBA00023242"/>
    </source>
</evidence>
<dbReference type="Proteomes" id="UP000827889">
    <property type="component" value="Chromosome 7"/>
</dbReference>
<evidence type="ECO:0000313" key="11">
    <source>
        <dbReference type="RefSeq" id="XP_048138478.1"/>
    </source>
</evidence>
<dbReference type="InterPro" id="IPR045249">
    <property type="entry name" value="HARBI1-like"/>
</dbReference>
<comment type="similarity">
    <text evidence="3">Belongs to the HARBI1 family.</text>
</comment>
<evidence type="ECO:0000259" key="8">
    <source>
        <dbReference type="Pfam" id="PF13359"/>
    </source>
</evidence>
<name>A0A8B8PSJ3_9MYRT</name>
<comment type="cofactor">
    <cofactor evidence="1">
        <name>a divalent metal cation</name>
        <dbReference type="ChEBI" id="CHEBI:60240"/>
    </cofactor>
</comment>
<keyword evidence="4" id="KW-0540">Nuclease</keyword>
<reference evidence="11" key="1">
    <citation type="submission" date="2025-05" db="UniProtKB">
        <authorList>
            <consortium name="RefSeq"/>
        </authorList>
    </citation>
    <scope>IDENTIFICATION</scope>
    <source>
        <tissue evidence="11">Leaf</tissue>
    </source>
</reference>
<dbReference type="GO" id="GO:0005634">
    <property type="term" value="C:nucleus"/>
    <property type="evidence" value="ECO:0007669"/>
    <property type="project" value="UniProtKB-SubCell"/>
</dbReference>
<dbReference type="OrthoDB" id="1681765at2759"/>
<evidence type="ECO:0000256" key="2">
    <source>
        <dbReference type="ARBA" id="ARBA00004123"/>
    </source>
</evidence>
<evidence type="ECO:0000313" key="9">
    <source>
        <dbReference type="Proteomes" id="UP000827889"/>
    </source>
</evidence>
<organism evidence="9 11">
    <name type="scientific">Rhodamnia argentea</name>
    <dbReference type="NCBI Taxonomy" id="178133"/>
    <lineage>
        <taxon>Eukaryota</taxon>
        <taxon>Viridiplantae</taxon>
        <taxon>Streptophyta</taxon>
        <taxon>Embryophyta</taxon>
        <taxon>Tracheophyta</taxon>
        <taxon>Spermatophyta</taxon>
        <taxon>Magnoliopsida</taxon>
        <taxon>eudicotyledons</taxon>
        <taxon>Gunneridae</taxon>
        <taxon>Pentapetalae</taxon>
        <taxon>rosids</taxon>
        <taxon>malvids</taxon>
        <taxon>Myrtales</taxon>
        <taxon>Myrtaceae</taxon>
        <taxon>Myrtoideae</taxon>
        <taxon>Myrteae</taxon>
        <taxon>Australasian group</taxon>
        <taxon>Rhodamnia</taxon>
    </lineage>
</organism>
<dbReference type="GeneID" id="115745831"/>
<dbReference type="KEGG" id="rarg:115745831"/>
<gene>
    <name evidence="10 11" type="primary">LOC115745831</name>
</gene>
<protein>
    <submittedName>
        <fullName evidence="10 11">Uncharacterized protein LOC115745831</fullName>
    </submittedName>
</protein>
<evidence type="ECO:0000256" key="4">
    <source>
        <dbReference type="ARBA" id="ARBA00022722"/>
    </source>
</evidence>
<keyword evidence="5" id="KW-0479">Metal-binding</keyword>
<comment type="subcellular location">
    <subcellularLocation>
        <location evidence="2">Nucleus</location>
    </subcellularLocation>
</comment>